<keyword evidence="2" id="KW-0472">Membrane</keyword>
<dbReference type="AlphaFoldDB" id="A0A409Y6T2"/>
<feature type="compositionally biased region" description="Low complexity" evidence="1">
    <location>
        <begin position="75"/>
        <end position="104"/>
    </location>
</feature>
<sequence length="893" mass="91198">MTSRTGHGHAPPHAQGSWVRDYESVDYDVPLLDPQARADSDDEMEGEETERLTSMSTTQQPPPTPPKDTPRSPKRSSSNHAPSSPSKMSLSSSASSSSSSAKSSPPTPPKRPPRAAPHNANASKPDAPITITDDQRLAMPARAYGSADNALDTRGAAVGSKSASASAPVPSTASGSSGSLPRSVSNAGSASSGPIPEQGGATRGAPLVGSSRAMGAGGGGTAPSSAGMTATSTQRMSYGSGDPARSGNFGSIEALVGQNQFSAGLEIQLQNISPSLSPDFSLSFSPSSSSPPSSVPLSSSGSSPAFFTPPTSSSPPSVAQAQTQAQLQTRRSPPAVPHPRPSSLTAAYRPSPLAQSQVNANAMSASNSPSKKGDYIAVPPSSPGPAELTHALSPPTAVSGLPPPHPSSGPVPSSSSTISGLPSIASSTTVVAPHTPGMIPSTSSSTVPTLASTLSPSPPTGYAAPLARPAGGSLKAGIPPYPPMPAQMQRVPSDGPDSRQTSRRPSADSSSMLKDHGYIPPPAFTHHAYPQPGSGAVPRPALHSSASRGSMILYRLSATEDGILPPHPGINHAMNRSSVYSNSGDSIASLGQDSKYPLVGLGINHTGGSGMSTPPRMNTGGSGFSTNSVGGRPPMPLHPGIPGVHQGSIGSRGGSSLMFSEIGRSQGGLVAYSYDPDEDIDADELDEEEEEWIRMVGGRVVGGYFHSKDGSTIGQPEKSSGKATPSTVSQDPRTSAAADVTRSSTLKKKQVHATTIPYKPTSMRSRGDFPWRGVMNISTIVILVSAMLCLFVVYPVTQVYTNNGVDAKILGNTRINATGQAVGDFADVNGNNSTLAAGAAAGAGAAVAGNSGKGKGGVDKMDVGRREALEQLEVDARRRMERWDGLARVRGEQ</sequence>
<feature type="compositionally biased region" description="Polar residues" evidence="1">
    <location>
        <begin position="710"/>
        <end position="733"/>
    </location>
</feature>
<feature type="compositionally biased region" description="Low complexity" evidence="1">
    <location>
        <begin position="156"/>
        <end position="185"/>
    </location>
</feature>
<accession>A0A409Y6T2</accession>
<dbReference type="InParanoid" id="A0A409Y6T2"/>
<gene>
    <name evidence="3" type="ORF">CVT26_013819</name>
</gene>
<feature type="compositionally biased region" description="Low complexity" evidence="1">
    <location>
        <begin position="359"/>
        <end position="368"/>
    </location>
</feature>
<evidence type="ECO:0000256" key="2">
    <source>
        <dbReference type="SAM" id="Phobius"/>
    </source>
</evidence>
<proteinExistence type="predicted"/>
<evidence type="ECO:0000313" key="3">
    <source>
        <dbReference type="EMBL" id="PPQ98673.1"/>
    </source>
</evidence>
<dbReference type="OrthoDB" id="3057032at2759"/>
<feature type="compositionally biased region" description="Low complexity" evidence="1">
    <location>
        <begin position="222"/>
        <end position="233"/>
    </location>
</feature>
<feature type="region of interest" description="Disordered" evidence="1">
    <location>
        <begin position="1"/>
        <end position="250"/>
    </location>
</feature>
<feature type="compositionally biased region" description="Low complexity" evidence="1">
    <location>
        <begin position="410"/>
        <end position="427"/>
    </location>
</feature>
<name>A0A409Y6T2_9AGAR</name>
<feature type="region of interest" description="Disordered" evidence="1">
    <location>
        <begin position="707"/>
        <end position="759"/>
    </location>
</feature>
<dbReference type="EMBL" id="NHYE01001102">
    <property type="protein sequence ID" value="PPQ98673.1"/>
    <property type="molecule type" value="Genomic_DNA"/>
</dbReference>
<evidence type="ECO:0000256" key="1">
    <source>
        <dbReference type="SAM" id="MobiDB-lite"/>
    </source>
</evidence>
<dbReference type="Proteomes" id="UP000284706">
    <property type="component" value="Unassembled WGS sequence"/>
</dbReference>
<reference evidence="3 4" key="1">
    <citation type="journal article" date="2018" name="Evol. Lett.">
        <title>Horizontal gene cluster transfer increased hallucinogenic mushroom diversity.</title>
        <authorList>
            <person name="Reynolds H.T."/>
            <person name="Vijayakumar V."/>
            <person name="Gluck-Thaler E."/>
            <person name="Korotkin H.B."/>
            <person name="Matheny P.B."/>
            <person name="Slot J.C."/>
        </authorList>
    </citation>
    <scope>NUCLEOTIDE SEQUENCE [LARGE SCALE GENOMIC DNA]</scope>
    <source>
        <strain evidence="3 4">SRW20</strain>
    </source>
</reference>
<feature type="compositionally biased region" description="Low complexity" evidence="1">
    <location>
        <begin position="440"/>
        <end position="455"/>
    </location>
</feature>
<feature type="compositionally biased region" description="Polar residues" evidence="1">
    <location>
        <begin position="503"/>
        <end position="512"/>
    </location>
</feature>
<keyword evidence="2" id="KW-1133">Transmembrane helix</keyword>
<evidence type="ECO:0000313" key="4">
    <source>
        <dbReference type="Proteomes" id="UP000284706"/>
    </source>
</evidence>
<comment type="caution">
    <text evidence="3">The sequence shown here is derived from an EMBL/GenBank/DDBJ whole genome shotgun (WGS) entry which is preliminary data.</text>
</comment>
<keyword evidence="2" id="KW-0812">Transmembrane</keyword>
<keyword evidence="4" id="KW-1185">Reference proteome</keyword>
<feature type="transmembrane region" description="Helical" evidence="2">
    <location>
        <begin position="773"/>
        <end position="794"/>
    </location>
</feature>
<dbReference type="STRING" id="231916.A0A409Y6T2"/>
<protein>
    <submittedName>
        <fullName evidence="3">Uncharacterized protein</fullName>
    </submittedName>
</protein>
<organism evidence="3 4">
    <name type="scientific">Gymnopilus dilepis</name>
    <dbReference type="NCBI Taxonomy" id="231916"/>
    <lineage>
        <taxon>Eukaryota</taxon>
        <taxon>Fungi</taxon>
        <taxon>Dikarya</taxon>
        <taxon>Basidiomycota</taxon>
        <taxon>Agaricomycotina</taxon>
        <taxon>Agaricomycetes</taxon>
        <taxon>Agaricomycetidae</taxon>
        <taxon>Agaricales</taxon>
        <taxon>Agaricineae</taxon>
        <taxon>Hymenogastraceae</taxon>
        <taxon>Gymnopilus</taxon>
    </lineage>
</organism>
<feature type="region of interest" description="Disordered" evidence="1">
    <location>
        <begin position="276"/>
        <end position="543"/>
    </location>
</feature>
<feature type="compositionally biased region" description="Low complexity" evidence="1">
    <location>
        <begin position="276"/>
        <end position="329"/>
    </location>
</feature>